<comment type="caution">
    <text evidence="1">The sequence shown here is derived from an EMBL/GenBank/DDBJ whole genome shotgun (WGS) entry which is preliminary data.</text>
</comment>
<reference evidence="1 2" key="1">
    <citation type="journal article" date="2023" name="Elife">
        <title>Identification of key yeast species and microbe-microbe interactions impacting larval growth of Drosophila in the wild.</title>
        <authorList>
            <person name="Mure A."/>
            <person name="Sugiura Y."/>
            <person name="Maeda R."/>
            <person name="Honda K."/>
            <person name="Sakurai N."/>
            <person name="Takahashi Y."/>
            <person name="Watada M."/>
            <person name="Katoh T."/>
            <person name="Gotoh A."/>
            <person name="Gotoh Y."/>
            <person name="Taniguchi I."/>
            <person name="Nakamura K."/>
            <person name="Hayashi T."/>
            <person name="Katayama T."/>
            <person name="Uemura T."/>
            <person name="Hattori Y."/>
        </authorList>
    </citation>
    <scope>NUCLEOTIDE SEQUENCE [LARGE SCALE GENOMIC DNA]</scope>
    <source>
        <strain evidence="1 2">SC-9</strain>
    </source>
</reference>
<protein>
    <submittedName>
        <fullName evidence="1">Uncharacterized protein</fullName>
    </submittedName>
</protein>
<keyword evidence="2" id="KW-1185">Reference proteome</keyword>
<evidence type="ECO:0000313" key="1">
    <source>
        <dbReference type="EMBL" id="GMM37062.1"/>
    </source>
</evidence>
<gene>
    <name evidence="1" type="ORF">DASC09_043870</name>
</gene>
<dbReference type="EMBL" id="BTFZ01000011">
    <property type="protein sequence ID" value="GMM37062.1"/>
    <property type="molecule type" value="Genomic_DNA"/>
</dbReference>
<dbReference type="Proteomes" id="UP001360560">
    <property type="component" value="Unassembled WGS sequence"/>
</dbReference>
<dbReference type="AlphaFoldDB" id="A0AAV5QQB8"/>
<evidence type="ECO:0000313" key="2">
    <source>
        <dbReference type="Proteomes" id="UP001360560"/>
    </source>
</evidence>
<dbReference type="GeneID" id="90075037"/>
<organism evidence="1 2">
    <name type="scientific">Saccharomycopsis crataegensis</name>
    <dbReference type="NCBI Taxonomy" id="43959"/>
    <lineage>
        <taxon>Eukaryota</taxon>
        <taxon>Fungi</taxon>
        <taxon>Dikarya</taxon>
        <taxon>Ascomycota</taxon>
        <taxon>Saccharomycotina</taxon>
        <taxon>Saccharomycetes</taxon>
        <taxon>Saccharomycopsidaceae</taxon>
        <taxon>Saccharomycopsis</taxon>
    </lineage>
</organism>
<sequence length="93" mass="10509">MNAGEVHVEDFPIHAGFINSTAKIKYNRPSGIKHEKQRENPKTCIAKKHTKKNPRYFFQFSGDSVPGIVYDGNSSSCPSSVRGLEFMQVVFYL</sequence>
<name>A0AAV5QQB8_9ASCO</name>
<accession>A0AAV5QQB8</accession>
<dbReference type="RefSeq" id="XP_064854058.1">
    <property type="nucleotide sequence ID" value="XM_064997986.1"/>
</dbReference>
<proteinExistence type="predicted"/>